<evidence type="ECO:0000256" key="2">
    <source>
        <dbReference type="RuleBase" id="RU365103"/>
    </source>
</evidence>
<organism evidence="4 5">
    <name type="scientific">Psychrilyobacter piezotolerans</name>
    <dbReference type="NCBI Taxonomy" id="2293438"/>
    <lineage>
        <taxon>Bacteria</taxon>
        <taxon>Fusobacteriati</taxon>
        <taxon>Fusobacteriota</taxon>
        <taxon>Fusobacteriia</taxon>
        <taxon>Fusobacteriales</taxon>
        <taxon>Fusobacteriaceae</taxon>
        <taxon>Psychrilyobacter</taxon>
    </lineage>
</organism>
<evidence type="ECO:0000313" key="5">
    <source>
        <dbReference type="Proteomes" id="UP000263486"/>
    </source>
</evidence>
<comment type="pathway">
    <text evidence="2">Bacterial outer membrane biogenesis; LPS core biosynthesis.</text>
</comment>
<dbReference type="PANTHER" id="PTHR42755:SF1">
    <property type="entry name" value="3-DEOXY-D-MANNO-OCTULOSONIC ACID TRANSFERASE, MITOCHONDRIAL-RELATED"/>
    <property type="match status" value="1"/>
</dbReference>
<keyword evidence="2" id="KW-1003">Cell membrane</keyword>
<keyword evidence="5" id="KW-1185">Reference proteome</keyword>
<dbReference type="Proteomes" id="UP000263486">
    <property type="component" value="Unassembled WGS sequence"/>
</dbReference>
<dbReference type="SUPFAM" id="SSF53756">
    <property type="entry name" value="UDP-Glycosyltransferase/glycogen phosphorylase"/>
    <property type="match status" value="1"/>
</dbReference>
<sequence length="432" mass="50490">MLYNLIRIILYIPLGVGMIFSNKLRKFVKKRLFQKINIREKKETIWIHCASVGEVNLAEPIINKFLDKTGTKILLTMMTDTGMETAGKKYADEARVDLLFFPLDDYFCIKKILRRIVLKKLVIIETEIWPNLILSCSRKSEVVLINGRISDRSIGSYLKIRFLLGKIFQKIDIFIMQTEQDKERIISLGAPKDKVYNYGNLKFNIELPKYEKKELDDLRGKINAKGRKILVAGSTRDNEEEYLLEVFEKLDNYLLILVPRHIERTTDICERLLQKYNYQRWTDIYKEKSEFSPSDVEIIQELSKKDREIIIVDKIGELRKLYAIADIAYVGGTLVDVGGHSLLEPLFYRKPPIFGPFTQNVRSIAREVTAREIGTQVNGVEELYKAVKNYELENKTPRNKDSKIDIENRIDKFFEENSHVVDLTFEKIMNRK</sequence>
<dbReference type="EMBL" id="QUAJ01000001">
    <property type="protein sequence ID" value="REI43079.1"/>
    <property type="molecule type" value="Genomic_DNA"/>
</dbReference>
<evidence type="ECO:0000256" key="1">
    <source>
        <dbReference type="ARBA" id="ARBA00022679"/>
    </source>
</evidence>
<gene>
    <name evidence="4" type="ORF">DYH56_00055</name>
</gene>
<comment type="catalytic activity">
    <reaction evidence="2">
        <text>lipid IVA (E. coli) + CMP-3-deoxy-beta-D-manno-octulosonate = alpha-Kdo-(2-&gt;6)-lipid IVA (E. coli) + CMP + H(+)</text>
        <dbReference type="Rhea" id="RHEA:28066"/>
        <dbReference type="ChEBI" id="CHEBI:15378"/>
        <dbReference type="ChEBI" id="CHEBI:58603"/>
        <dbReference type="ChEBI" id="CHEBI:60364"/>
        <dbReference type="ChEBI" id="CHEBI:60377"/>
        <dbReference type="ChEBI" id="CHEBI:85987"/>
        <dbReference type="EC" id="2.4.99.12"/>
    </reaction>
</comment>
<protein>
    <recommendedName>
        <fullName evidence="2">3-deoxy-D-manno-octulosonic acid transferase</fullName>
        <shortName evidence="2">Kdo transferase</shortName>
        <ecNumber evidence="2">2.4.99.12</ecNumber>
    </recommendedName>
    <alternativeName>
        <fullName evidence="2">Lipid IV(A) 3-deoxy-D-manno-octulosonic acid transferase</fullName>
    </alternativeName>
</protein>
<comment type="similarity">
    <text evidence="2">Belongs to the glycosyltransferase group 1 family.</text>
</comment>
<evidence type="ECO:0000259" key="3">
    <source>
        <dbReference type="Pfam" id="PF04413"/>
    </source>
</evidence>
<dbReference type="InterPro" id="IPR007507">
    <property type="entry name" value="Glycos_transf_N"/>
</dbReference>
<dbReference type="Pfam" id="PF04413">
    <property type="entry name" value="Glycos_transf_N"/>
    <property type="match status" value="1"/>
</dbReference>
<proteinExistence type="inferred from homology"/>
<comment type="function">
    <text evidence="2">Involved in lipopolysaccharide (LPS) biosynthesis. Catalyzes the transfer of 3-deoxy-D-manno-octulosonate (Kdo) residue(s) from CMP-Kdo to lipid IV(A), the tetraacyldisaccharide-1,4'-bisphosphate precursor of lipid A.</text>
</comment>
<dbReference type="GO" id="GO:0016740">
    <property type="term" value="F:transferase activity"/>
    <property type="evidence" value="ECO:0007669"/>
    <property type="project" value="UniProtKB-KW"/>
</dbReference>
<dbReference type="EC" id="2.4.99.12" evidence="2"/>
<keyword evidence="2" id="KW-0472">Membrane</keyword>
<reference evidence="4 5" key="1">
    <citation type="submission" date="2018-08" db="EMBL/GenBank/DDBJ databases">
        <title>Draft genome sequence of Psychrilyobacter sp. strain SD5 isolated from Black Sea water.</title>
        <authorList>
            <person name="Yadav S."/>
            <person name="Villanueva L."/>
            <person name="Damste J.S.S."/>
        </authorList>
    </citation>
    <scope>NUCLEOTIDE SEQUENCE [LARGE SCALE GENOMIC DNA]</scope>
    <source>
        <strain evidence="4 5">SD5</strain>
    </source>
</reference>
<name>A0ABX9KKJ6_9FUSO</name>
<dbReference type="InterPro" id="IPR039901">
    <property type="entry name" value="Kdotransferase"/>
</dbReference>
<feature type="domain" description="3-deoxy-D-manno-octulosonic-acid transferase N-terminal" evidence="3">
    <location>
        <begin position="35"/>
        <end position="204"/>
    </location>
</feature>
<keyword evidence="2" id="KW-0448">Lipopolysaccharide biosynthesis</keyword>
<keyword evidence="1 2" id="KW-0808">Transferase</keyword>
<comment type="caution">
    <text evidence="4">The sequence shown here is derived from an EMBL/GenBank/DDBJ whole genome shotgun (WGS) entry which is preliminary data.</text>
</comment>
<dbReference type="Gene3D" id="3.40.50.11720">
    <property type="entry name" value="3-Deoxy-D-manno-octulosonic-acid transferase, N-terminal domain"/>
    <property type="match status" value="1"/>
</dbReference>
<evidence type="ECO:0000313" key="4">
    <source>
        <dbReference type="EMBL" id="REI43079.1"/>
    </source>
</evidence>
<dbReference type="PANTHER" id="PTHR42755">
    <property type="entry name" value="3-DEOXY-MANNO-OCTULOSONATE CYTIDYLYLTRANSFERASE"/>
    <property type="match status" value="1"/>
</dbReference>
<dbReference type="Gene3D" id="3.40.50.2000">
    <property type="entry name" value="Glycogen Phosphorylase B"/>
    <property type="match status" value="1"/>
</dbReference>
<accession>A0ABX9KKJ6</accession>
<comment type="subcellular location">
    <subcellularLocation>
        <location evidence="2">Cell membrane</location>
    </subcellularLocation>
</comment>
<dbReference type="InterPro" id="IPR038107">
    <property type="entry name" value="Glycos_transf_N_sf"/>
</dbReference>